<dbReference type="EMBL" id="CAEZXH010000044">
    <property type="protein sequence ID" value="CAB4685055.1"/>
    <property type="molecule type" value="Genomic_DNA"/>
</dbReference>
<sequence length="46" mass="4958">MESAGIITIPDRPSIGLEIKLVAVKNYLVETEIKVGGKVLYTTPTV</sequence>
<name>A0A6J6NK05_9ZZZZ</name>
<evidence type="ECO:0000313" key="1">
    <source>
        <dbReference type="EMBL" id="CAB4685055.1"/>
    </source>
</evidence>
<protein>
    <submittedName>
        <fullName evidence="1">Unannotated protein</fullName>
    </submittedName>
</protein>
<reference evidence="1" key="1">
    <citation type="submission" date="2020-05" db="EMBL/GenBank/DDBJ databases">
        <authorList>
            <person name="Chiriac C."/>
            <person name="Salcher M."/>
            <person name="Ghai R."/>
            <person name="Kavagutti S V."/>
        </authorList>
    </citation>
    <scope>NUCLEOTIDE SEQUENCE</scope>
</reference>
<accession>A0A6J6NK05</accession>
<gene>
    <name evidence="1" type="ORF">UFOPK2360_00807</name>
</gene>
<proteinExistence type="predicted"/>
<organism evidence="1">
    <name type="scientific">freshwater metagenome</name>
    <dbReference type="NCBI Taxonomy" id="449393"/>
    <lineage>
        <taxon>unclassified sequences</taxon>
        <taxon>metagenomes</taxon>
        <taxon>ecological metagenomes</taxon>
    </lineage>
</organism>
<dbReference type="AlphaFoldDB" id="A0A6J6NK05"/>